<keyword evidence="2" id="KW-1185">Reference proteome</keyword>
<protein>
    <submittedName>
        <fullName evidence="1">14424_t:CDS:1</fullName>
    </submittedName>
</protein>
<evidence type="ECO:0000313" key="1">
    <source>
        <dbReference type="EMBL" id="CAG8715842.1"/>
    </source>
</evidence>
<comment type="caution">
    <text evidence="1">The sequence shown here is derived from an EMBL/GenBank/DDBJ whole genome shotgun (WGS) entry which is preliminary data.</text>
</comment>
<dbReference type="AlphaFoldDB" id="A0A9N9I104"/>
<reference evidence="1" key="1">
    <citation type="submission" date="2021-06" db="EMBL/GenBank/DDBJ databases">
        <authorList>
            <person name="Kallberg Y."/>
            <person name="Tangrot J."/>
            <person name="Rosling A."/>
        </authorList>
    </citation>
    <scope>NUCLEOTIDE SEQUENCE</scope>
    <source>
        <strain evidence="1">87-6 pot B 2015</strain>
    </source>
</reference>
<proteinExistence type="predicted"/>
<sequence>MNTFDIFLTNNTPYQLLLDDLKQTESVDLLLYPLSYTDEMDIKEKFHSITRAMFRAKRIYNHISFLINAFYLDQFFETLENVTTQVTYIKEITRHYYLASVRIYYLYEVLGTFQIAKSRNLTLNLILRISKSQFNKLVDKALNIFTRMQNLKGE</sequence>
<dbReference type="EMBL" id="CAJVPP010011898">
    <property type="protein sequence ID" value="CAG8715842.1"/>
    <property type="molecule type" value="Genomic_DNA"/>
</dbReference>
<organism evidence="1 2">
    <name type="scientific">Funneliformis mosseae</name>
    <name type="common">Endomycorrhizal fungus</name>
    <name type="synonym">Glomus mosseae</name>
    <dbReference type="NCBI Taxonomy" id="27381"/>
    <lineage>
        <taxon>Eukaryota</taxon>
        <taxon>Fungi</taxon>
        <taxon>Fungi incertae sedis</taxon>
        <taxon>Mucoromycota</taxon>
        <taxon>Glomeromycotina</taxon>
        <taxon>Glomeromycetes</taxon>
        <taxon>Glomerales</taxon>
        <taxon>Glomeraceae</taxon>
        <taxon>Funneliformis</taxon>
    </lineage>
</organism>
<accession>A0A9N9I104</accession>
<evidence type="ECO:0000313" key="2">
    <source>
        <dbReference type="Proteomes" id="UP000789375"/>
    </source>
</evidence>
<dbReference type="Proteomes" id="UP000789375">
    <property type="component" value="Unassembled WGS sequence"/>
</dbReference>
<name>A0A9N9I104_FUNMO</name>
<gene>
    <name evidence="1" type="ORF">FMOSSE_LOCUS14627</name>
</gene>